<sequence>MGKRGERPVNGQGKDGASPSQPGRPAGEEILTRIAIPRGSHPSDALKAFFLAPRVLALTRIAGPRSLLSRVAELGFAWTRVAGPRSLLSRDADPGSASDPDRGSQETPSHVVDPGMAVIGRARFAGLRSLPTASRVSGPITRFTQVDQVAKDKGDNVTTSKNNYPFNLIGQTEGAKENLEIDIDSDHLEAFEKLKKEIFKAAEQDRQASLTSNDTEQPQENNSQGQDKTTNITQEPQGNTPPSDSQITLAVQQMESVIGEIAQEEDKIINTHNGMDDKGWQHPKSSKRKATGTIKSKLQTMPKKKQSPKTTNTAVKGKFSVLQNLSDEEEVQENTEIPETQESQRPAKSQEVNNTTLSPFLGSVKPWDTKESTAQRSTAGYAYKPDTKRADAQGKRCATSVEETATPTTSAQSLKDPEPTQRQLQEPQPRRPKLDLTANAKGERPPEGIEGRSPEDTGANQGKQPEGTGPAGPQVPRTRPRYGTNHSDRPGATTGDFRLSGTRPPRRNPRE</sequence>
<feature type="region of interest" description="Disordered" evidence="1">
    <location>
        <begin position="87"/>
        <end position="112"/>
    </location>
</feature>
<feature type="compositionally biased region" description="Basic and acidic residues" evidence="1">
    <location>
        <begin position="441"/>
        <end position="455"/>
    </location>
</feature>
<evidence type="ECO:0000256" key="1">
    <source>
        <dbReference type="SAM" id="MobiDB-lite"/>
    </source>
</evidence>
<feature type="compositionally biased region" description="Polar residues" evidence="1">
    <location>
        <begin position="334"/>
        <end position="358"/>
    </location>
</feature>
<feature type="compositionally biased region" description="Polar residues" evidence="1">
    <location>
        <begin position="207"/>
        <end position="245"/>
    </location>
</feature>
<comment type="caution">
    <text evidence="2">The sequence shown here is derived from an EMBL/GenBank/DDBJ whole genome shotgun (WGS) entry which is preliminary data.</text>
</comment>
<dbReference type="Proteomes" id="UP001066276">
    <property type="component" value="Chromosome 5"/>
</dbReference>
<reference evidence="2" key="1">
    <citation type="journal article" date="2022" name="bioRxiv">
        <title>Sequencing and chromosome-scale assembly of the giantPleurodeles waltlgenome.</title>
        <authorList>
            <person name="Brown T."/>
            <person name="Elewa A."/>
            <person name="Iarovenko S."/>
            <person name="Subramanian E."/>
            <person name="Araus A.J."/>
            <person name="Petzold A."/>
            <person name="Susuki M."/>
            <person name="Suzuki K.-i.T."/>
            <person name="Hayashi T."/>
            <person name="Toyoda A."/>
            <person name="Oliveira C."/>
            <person name="Osipova E."/>
            <person name="Leigh N.D."/>
            <person name="Simon A."/>
            <person name="Yun M.H."/>
        </authorList>
    </citation>
    <scope>NUCLEOTIDE SEQUENCE</scope>
    <source>
        <strain evidence="2">20211129_DDA</strain>
        <tissue evidence="2">Liver</tissue>
    </source>
</reference>
<proteinExistence type="predicted"/>
<feature type="region of interest" description="Disordered" evidence="1">
    <location>
        <begin position="1"/>
        <end position="31"/>
    </location>
</feature>
<protein>
    <submittedName>
        <fullName evidence="2">Uncharacterized protein</fullName>
    </submittedName>
</protein>
<feature type="region of interest" description="Disordered" evidence="1">
    <location>
        <begin position="271"/>
        <end position="511"/>
    </location>
</feature>
<keyword evidence="3" id="KW-1185">Reference proteome</keyword>
<evidence type="ECO:0000313" key="3">
    <source>
        <dbReference type="Proteomes" id="UP001066276"/>
    </source>
</evidence>
<dbReference type="AlphaFoldDB" id="A0AAV7RAI2"/>
<evidence type="ECO:0000313" key="2">
    <source>
        <dbReference type="EMBL" id="KAJ1149819.1"/>
    </source>
</evidence>
<feature type="compositionally biased region" description="Basic and acidic residues" evidence="1">
    <location>
        <begin position="385"/>
        <end position="394"/>
    </location>
</feature>
<gene>
    <name evidence="2" type="ORF">NDU88_002623</name>
</gene>
<feature type="compositionally biased region" description="Basic and acidic residues" evidence="1">
    <location>
        <begin position="271"/>
        <end position="280"/>
    </location>
</feature>
<dbReference type="EMBL" id="JANPWB010000009">
    <property type="protein sequence ID" value="KAJ1149819.1"/>
    <property type="molecule type" value="Genomic_DNA"/>
</dbReference>
<organism evidence="2 3">
    <name type="scientific">Pleurodeles waltl</name>
    <name type="common">Iberian ribbed newt</name>
    <dbReference type="NCBI Taxonomy" id="8319"/>
    <lineage>
        <taxon>Eukaryota</taxon>
        <taxon>Metazoa</taxon>
        <taxon>Chordata</taxon>
        <taxon>Craniata</taxon>
        <taxon>Vertebrata</taxon>
        <taxon>Euteleostomi</taxon>
        <taxon>Amphibia</taxon>
        <taxon>Batrachia</taxon>
        <taxon>Caudata</taxon>
        <taxon>Salamandroidea</taxon>
        <taxon>Salamandridae</taxon>
        <taxon>Pleurodelinae</taxon>
        <taxon>Pleurodeles</taxon>
    </lineage>
</organism>
<feature type="compositionally biased region" description="Basic and acidic residues" evidence="1">
    <location>
        <begin position="88"/>
        <end position="104"/>
    </location>
</feature>
<feature type="compositionally biased region" description="Polar residues" evidence="1">
    <location>
        <begin position="401"/>
        <end position="413"/>
    </location>
</feature>
<name>A0AAV7RAI2_PLEWA</name>
<feature type="region of interest" description="Disordered" evidence="1">
    <location>
        <begin position="205"/>
        <end position="245"/>
    </location>
</feature>
<accession>A0AAV7RAI2</accession>